<sequence>MSYADDCDGTGVSEAAGSTQQRSTSGQGRKSVGMLVRELKTAIRQRTGAGVRHLSWSLHVADLTDADLQAVLGSMARAGVHGTVERDYATVAHFNLRW</sequence>
<reference evidence="2" key="2">
    <citation type="journal article" date="2022" name="Syst. Appl. Microbiol.">
        <title>Physiological and genomic characterisation of Luteimonas fraxinea sp. nov., a bacterial species associated with trees tolerant to ash dieback.</title>
        <authorList>
            <person name="Ulrich K."/>
            <person name="Becker R."/>
            <person name="Behrendt U."/>
            <person name="Kube M."/>
            <person name="Schneck V."/>
            <person name="Ulrich A."/>
        </authorList>
    </citation>
    <scope>NUCLEOTIDE SEQUENCE</scope>
    <source>
        <strain evidence="2">A1P009</strain>
    </source>
</reference>
<evidence type="ECO:0000256" key="1">
    <source>
        <dbReference type="SAM" id="MobiDB-lite"/>
    </source>
</evidence>
<dbReference type="RefSeq" id="WP_232136326.1">
    <property type="nucleotide sequence ID" value="NZ_CP089507.1"/>
</dbReference>
<proteinExistence type="predicted"/>
<evidence type="ECO:0000313" key="2">
    <source>
        <dbReference type="EMBL" id="MCD9097307.1"/>
    </source>
</evidence>
<name>A0ABS8UEM7_9GAMM</name>
<dbReference type="Proteomes" id="UP001430360">
    <property type="component" value="Unassembled WGS sequence"/>
</dbReference>
<dbReference type="EMBL" id="JAJQKU010000003">
    <property type="protein sequence ID" value="MCD9097307.1"/>
    <property type="molecule type" value="Genomic_DNA"/>
</dbReference>
<accession>A0ABS8UEM7</accession>
<reference evidence="2" key="1">
    <citation type="submission" date="2021-12" db="EMBL/GenBank/DDBJ databases">
        <authorList>
            <person name="Ulrich A."/>
        </authorList>
    </citation>
    <scope>NUCLEOTIDE SEQUENCE</scope>
    <source>
        <strain evidence="2">A1P009</strain>
    </source>
</reference>
<evidence type="ECO:0000313" key="3">
    <source>
        <dbReference type="Proteomes" id="UP001430360"/>
    </source>
</evidence>
<gene>
    <name evidence="2" type="ORF">LTT95_10200</name>
</gene>
<feature type="region of interest" description="Disordered" evidence="1">
    <location>
        <begin position="1"/>
        <end position="32"/>
    </location>
</feature>
<comment type="caution">
    <text evidence="2">The sequence shown here is derived from an EMBL/GenBank/DDBJ whole genome shotgun (WGS) entry which is preliminary data.</text>
</comment>
<organism evidence="2 3">
    <name type="scientific">Luteimonas fraxinea</name>
    <dbReference type="NCBI Taxonomy" id="2901869"/>
    <lineage>
        <taxon>Bacteria</taxon>
        <taxon>Pseudomonadati</taxon>
        <taxon>Pseudomonadota</taxon>
        <taxon>Gammaproteobacteria</taxon>
        <taxon>Lysobacterales</taxon>
        <taxon>Lysobacteraceae</taxon>
        <taxon>Luteimonas</taxon>
    </lineage>
</organism>
<feature type="compositionally biased region" description="Polar residues" evidence="1">
    <location>
        <begin position="16"/>
        <end position="28"/>
    </location>
</feature>
<keyword evidence="3" id="KW-1185">Reference proteome</keyword>
<protein>
    <submittedName>
        <fullName evidence="2">Uncharacterized protein</fullName>
    </submittedName>
</protein>